<reference evidence="2" key="1">
    <citation type="submission" date="2021-06" db="EMBL/GenBank/DDBJ databases">
        <authorList>
            <person name="Kallberg Y."/>
            <person name="Tangrot J."/>
            <person name="Rosling A."/>
        </authorList>
    </citation>
    <scope>NUCLEOTIDE SEQUENCE</scope>
    <source>
        <strain evidence="2">MT106</strain>
    </source>
</reference>
<gene>
    <name evidence="2" type="ORF">AGERDE_LOCUS5535</name>
</gene>
<protein>
    <submittedName>
        <fullName evidence="2">9702_t:CDS:1</fullName>
    </submittedName>
</protein>
<feature type="signal peptide" evidence="1">
    <location>
        <begin position="1"/>
        <end position="22"/>
    </location>
</feature>
<evidence type="ECO:0000256" key="1">
    <source>
        <dbReference type="SAM" id="SignalP"/>
    </source>
</evidence>
<accession>A0A9N9AEJ9</accession>
<sequence>MSRGEVSHMLALVLLLFGVVTSKTIDPEGVMASDYQSGSIGGNVTKSLGDCFIRKEDKVFRNNYKIDNIGVNIVYHYVILTKDVETDSSSKALASKIVDIAQTFIPNLSSSDVSNEVDVIINTLKIHQEFIQRNYLPKALVEAERKVI</sequence>
<feature type="chain" id="PRO_5040279513" evidence="1">
    <location>
        <begin position="23"/>
        <end position="148"/>
    </location>
</feature>
<organism evidence="2 3">
    <name type="scientific">Ambispora gerdemannii</name>
    <dbReference type="NCBI Taxonomy" id="144530"/>
    <lineage>
        <taxon>Eukaryota</taxon>
        <taxon>Fungi</taxon>
        <taxon>Fungi incertae sedis</taxon>
        <taxon>Mucoromycota</taxon>
        <taxon>Glomeromycotina</taxon>
        <taxon>Glomeromycetes</taxon>
        <taxon>Archaeosporales</taxon>
        <taxon>Ambisporaceae</taxon>
        <taxon>Ambispora</taxon>
    </lineage>
</organism>
<dbReference type="AlphaFoldDB" id="A0A9N9AEJ9"/>
<evidence type="ECO:0000313" key="2">
    <source>
        <dbReference type="EMBL" id="CAG8527246.1"/>
    </source>
</evidence>
<keyword evidence="1" id="KW-0732">Signal</keyword>
<dbReference type="Proteomes" id="UP000789831">
    <property type="component" value="Unassembled WGS sequence"/>
</dbReference>
<name>A0A9N9AEJ9_9GLOM</name>
<comment type="caution">
    <text evidence="2">The sequence shown here is derived from an EMBL/GenBank/DDBJ whole genome shotgun (WGS) entry which is preliminary data.</text>
</comment>
<proteinExistence type="predicted"/>
<evidence type="ECO:0000313" key="3">
    <source>
        <dbReference type="Proteomes" id="UP000789831"/>
    </source>
</evidence>
<dbReference type="EMBL" id="CAJVPL010000759">
    <property type="protein sequence ID" value="CAG8527246.1"/>
    <property type="molecule type" value="Genomic_DNA"/>
</dbReference>
<keyword evidence="3" id="KW-1185">Reference proteome</keyword>